<accession>A0ABN7UCW2</accession>
<dbReference type="Proteomes" id="UP000789901">
    <property type="component" value="Unassembled WGS sequence"/>
</dbReference>
<feature type="region of interest" description="Disordered" evidence="1">
    <location>
        <begin position="39"/>
        <end position="109"/>
    </location>
</feature>
<dbReference type="EMBL" id="CAJVQB010001702">
    <property type="protein sequence ID" value="CAG8546721.1"/>
    <property type="molecule type" value="Genomic_DNA"/>
</dbReference>
<organism evidence="2 3">
    <name type="scientific">Gigaspora margarita</name>
    <dbReference type="NCBI Taxonomy" id="4874"/>
    <lineage>
        <taxon>Eukaryota</taxon>
        <taxon>Fungi</taxon>
        <taxon>Fungi incertae sedis</taxon>
        <taxon>Mucoromycota</taxon>
        <taxon>Glomeromycotina</taxon>
        <taxon>Glomeromycetes</taxon>
        <taxon>Diversisporales</taxon>
        <taxon>Gigasporaceae</taxon>
        <taxon>Gigaspora</taxon>
    </lineage>
</organism>
<protein>
    <submittedName>
        <fullName evidence="2">21066_t:CDS:1</fullName>
    </submittedName>
</protein>
<dbReference type="InterPro" id="IPR017956">
    <property type="entry name" value="AT_hook_DNA-bd_motif"/>
</dbReference>
<evidence type="ECO:0000313" key="2">
    <source>
        <dbReference type="EMBL" id="CAG8546721.1"/>
    </source>
</evidence>
<feature type="compositionally biased region" description="Polar residues" evidence="1">
    <location>
        <begin position="83"/>
        <end position="93"/>
    </location>
</feature>
<name>A0ABN7UCW2_GIGMA</name>
<proteinExistence type="predicted"/>
<gene>
    <name evidence="2" type="ORF">GMARGA_LOCUS4354</name>
</gene>
<evidence type="ECO:0000256" key="1">
    <source>
        <dbReference type="SAM" id="MobiDB-lite"/>
    </source>
</evidence>
<feature type="region of interest" description="Disordered" evidence="1">
    <location>
        <begin position="1"/>
        <end position="20"/>
    </location>
</feature>
<evidence type="ECO:0000313" key="3">
    <source>
        <dbReference type="Proteomes" id="UP000789901"/>
    </source>
</evidence>
<comment type="caution">
    <text evidence="2">The sequence shown here is derived from an EMBL/GenBank/DDBJ whole genome shotgun (WGS) entry which is preliminary data.</text>
</comment>
<dbReference type="Pfam" id="PF02178">
    <property type="entry name" value="AT_hook"/>
    <property type="match status" value="2"/>
</dbReference>
<dbReference type="PRINTS" id="PR00929">
    <property type="entry name" value="ATHOOK"/>
</dbReference>
<sequence>MKHGKIPELPQNGPTITQPSIFETVSIFDTTNYDEIKMPAIKRSRGRPPNNGRICSADENKMSSKKSAGKRKHDDMVLKPITCVNTAENSQVPATKRSRGRPPKNAEQK</sequence>
<keyword evidence="3" id="KW-1185">Reference proteome</keyword>
<reference evidence="2 3" key="1">
    <citation type="submission" date="2021-06" db="EMBL/GenBank/DDBJ databases">
        <authorList>
            <person name="Kallberg Y."/>
            <person name="Tangrot J."/>
            <person name="Rosling A."/>
        </authorList>
    </citation>
    <scope>NUCLEOTIDE SEQUENCE [LARGE SCALE GENOMIC DNA]</scope>
    <source>
        <strain evidence="2 3">120-4 pot B 10/14</strain>
    </source>
</reference>
<dbReference type="SMART" id="SM00384">
    <property type="entry name" value="AT_hook"/>
    <property type="match status" value="2"/>
</dbReference>